<dbReference type="AlphaFoldDB" id="A0AAD6M1T3"/>
<organism evidence="2 3">
    <name type="scientific">Populus alba x Populus x berolinensis</name>
    <dbReference type="NCBI Taxonomy" id="444605"/>
    <lineage>
        <taxon>Eukaryota</taxon>
        <taxon>Viridiplantae</taxon>
        <taxon>Streptophyta</taxon>
        <taxon>Embryophyta</taxon>
        <taxon>Tracheophyta</taxon>
        <taxon>Spermatophyta</taxon>
        <taxon>Magnoliopsida</taxon>
        <taxon>eudicotyledons</taxon>
        <taxon>Gunneridae</taxon>
        <taxon>Pentapetalae</taxon>
        <taxon>rosids</taxon>
        <taxon>fabids</taxon>
        <taxon>Malpighiales</taxon>
        <taxon>Salicaceae</taxon>
        <taxon>Saliceae</taxon>
        <taxon>Populus</taxon>
    </lineage>
</organism>
<feature type="transmembrane region" description="Helical" evidence="1">
    <location>
        <begin position="12"/>
        <end position="35"/>
    </location>
</feature>
<proteinExistence type="predicted"/>
<comment type="caution">
    <text evidence="2">The sequence shown here is derived from an EMBL/GenBank/DDBJ whole genome shotgun (WGS) entry which is preliminary data.</text>
</comment>
<keyword evidence="3" id="KW-1185">Reference proteome</keyword>
<protein>
    <submittedName>
        <fullName evidence="2">Uncharacterized protein</fullName>
    </submittedName>
</protein>
<reference evidence="2" key="1">
    <citation type="journal article" date="2023" name="Mol. Ecol. Resour.">
        <title>Chromosome-level genome assembly of a triploid poplar Populus alba 'Berolinensis'.</title>
        <authorList>
            <person name="Chen S."/>
            <person name="Yu Y."/>
            <person name="Wang X."/>
            <person name="Wang S."/>
            <person name="Zhang T."/>
            <person name="Zhou Y."/>
            <person name="He R."/>
            <person name="Meng N."/>
            <person name="Wang Y."/>
            <person name="Liu W."/>
            <person name="Liu Z."/>
            <person name="Liu J."/>
            <person name="Guo Q."/>
            <person name="Huang H."/>
            <person name="Sederoff R.R."/>
            <person name="Wang G."/>
            <person name="Qu G."/>
            <person name="Chen S."/>
        </authorList>
    </citation>
    <scope>NUCLEOTIDE SEQUENCE</scope>
    <source>
        <strain evidence="2">SC-2020</strain>
    </source>
</reference>
<keyword evidence="1" id="KW-0812">Transmembrane</keyword>
<evidence type="ECO:0000256" key="1">
    <source>
        <dbReference type="SAM" id="Phobius"/>
    </source>
</evidence>
<dbReference type="PANTHER" id="PTHR38525:SF1">
    <property type="entry name" value="OS03G0824500 PROTEIN"/>
    <property type="match status" value="1"/>
</dbReference>
<dbReference type="EMBL" id="JAQIZT010000012">
    <property type="protein sequence ID" value="KAJ6977403.1"/>
    <property type="molecule type" value="Genomic_DNA"/>
</dbReference>
<dbReference type="Proteomes" id="UP001164929">
    <property type="component" value="Chromosome 12"/>
</dbReference>
<evidence type="ECO:0000313" key="3">
    <source>
        <dbReference type="Proteomes" id="UP001164929"/>
    </source>
</evidence>
<dbReference type="PANTHER" id="PTHR38525">
    <property type="entry name" value="OS03G0824500 PROTEIN"/>
    <property type="match status" value="1"/>
</dbReference>
<name>A0AAD6M1T3_9ROSI</name>
<accession>A0AAD6M1T3</accession>
<keyword evidence="1" id="KW-0472">Membrane</keyword>
<evidence type="ECO:0000313" key="2">
    <source>
        <dbReference type="EMBL" id="KAJ6977403.1"/>
    </source>
</evidence>
<sequence length="115" mass="13162">MGIASKAGDWTFKAFTAGLGVATIYLATTFSVNVYRGLSWHNAQSYEREYLERFSLCTRFHNSPISFELAKVAMFCFPFPFDLIKWTSKTRESNPHDINFNCCLQSSKQVLVNPF</sequence>
<gene>
    <name evidence="2" type="ORF">NC653_029342</name>
</gene>
<keyword evidence="1" id="KW-1133">Transmembrane helix</keyword>